<dbReference type="KEGG" id="des:DSOUD_1656"/>
<reference evidence="3 4" key="1">
    <citation type="submission" date="2015-07" db="EMBL/GenBank/DDBJ databases">
        <title>Isolation and Genomic Characterization of a Novel Halophilic Metal-Reducing Deltaproteobacterium from the Deep Subsurface.</title>
        <authorList>
            <person name="Badalamenti J.P."/>
            <person name="Summers Z.M."/>
            <person name="Gralnick J.A."/>
            <person name="Bond D.R."/>
        </authorList>
    </citation>
    <scope>NUCLEOTIDE SEQUENCE [LARGE SCALE GENOMIC DNA]</scope>
    <source>
        <strain evidence="3 4">WTL</strain>
    </source>
</reference>
<organism evidence="3 4">
    <name type="scientific">Desulfuromonas soudanensis</name>
    <dbReference type="NCBI Taxonomy" id="1603606"/>
    <lineage>
        <taxon>Bacteria</taxon>
        <taxon>Pseudomonadati</taxon>
        <taxon>Thermodesulfobacteriota</taxon>
        <taxon>Desulfuromonadia</taxon>
        <taxon>Desulfuromonadales</taxon>
        <taxon>Desulfuromonadaceae</taxon>
        <taxon>Desulfuromonas</taxon>
    </lineage>
</organism>
<dbReference type="CDD" id="cd00063">
    <property type="entry name" value="FN3"/>
    <property type="match status" value="1"/>
</dbReference>
<evidence type="ECO:0000256" key="1">
    <source>
        <dbReference type="SAM" id="MobiDB-lite"/>
    </source>
</evidence>
<feature type="region of interest" description="Disordered" evidence="1">
    <location>
        <begin position="326"/>
        <end position="347"/>
    </location>
</feature>
<accession>A0A0M4D151</accession>
<dbReference type="SUPFAM" id="SSF49265">
    <property type="entry name" value="Fibronectin type III"/>
    <property type="match status" value="2"/>
</dbReference>
<dbReference type="Gene3D" id="2.60.40.10">
    <property type="entry name" value="Immunoglobulins"/>
    <property type="match status" value="3"/>
</dbReference>
<dbReference type="RefSeq" id="WP_053550534.1">
    <property type="nucleotide sequence ID" value="NZ_CP010802.1"/>
</dbReference>
<dbReference type="InterPro" id="IPR013783">
    <property type="entry name" value="Ig-like_fold"/>
</dbReference>
<dbReference type="OrthoDB" id="5395031at2"/>
<dbReference type="STRING" id="1603606.DSOUD_1656"/>
<feature type="compositionally biased region" description="Low complexity" evidence="1">
    <location>
        <begin position="331"/>
        <end position="340"/>
    </location>
</feature>
<dbReference type="SMART" id="SM00060">
    <property type="entry name" value="FN3"/>
    <property type="match status" value="3"/>
</dbReference>
<dbReference type="AlphaFoldDB" id="A0A0M4D151"/>
<sequence>MKKTLNRTGGRPFQLCAHQLLLFLWTLVLLFLPMAGCNSSSSPPPATPELAVPQITSLTSGDGTATVAWTTVPGAIAYNLYGGLAPGVTPANGLLVADVVSPLTVTGLENGTSYYCVVTAVHPAGESFPSAEGSVTLAPSAPASISVTATDVPAGETYTPSVIVQWSDVPVGATSYNLYRSEAPPVTLASPAFPGVTSPYTDLAVSYDTTYYYMVTAVGVGGESLPSQQVSVQPRLPLDAPVNVTATVTEEATRSITLSWSPPLTGAAPESYNLYRSETPGVIVDPANRIAAAVTASPYVDTAGLVGGVTYYYVITAVIGTTESAPSAEVSATARGSRSTTGGGGDTGYGNNLSFPLVFADGYGVTGTLLSTTVVPPYTLTNIDVNTGLRPTVDELASLAEFPHFDPLTVFLLNSVPYYEQQTVNTWQADWVNGIAADPGAVQEVTVDWGDNLASVSFSANSVIRVETVLYQDTALSDPADTLTAYNMALLFGSQVTEMQGTDATTYESTRRNVFAVTARLTIEKLDGPGGNVVYTLFDRALAENFGIDGTGGYSAEINVAGRLVYGYNWMLNQDVLPEPITKTGWWRLTFSLDDSATIGSEVVNNHTSLVAMDPSDTTALLDTPNNFTSIEVEVR</sequence>
<dbReference type="Pfam" id="PF00041">
    <property type="entry name" value="fn3"/>
    <property type="match status" value="1"/>
</dbReference>
<gene>
    <name evidence="3" type="ORF">DSOUD_1656</name>
</gene>
<evidence type="ECO:0000313" key="3">
    <source>
        <dbReference type="EMBL" id="ALC16434.1"/>
    </source>
</evidence>
<evidence type="ECO:0000259" key="2">
    <source>
        <dbReference type="PROSITE" id="PS50853"/>
    </source>
</evidence>
<dbReference type="InterPro" id="IPR003961">
    <property type="entry name" value="FN3_dom"/>
</dbReference>
<evidence type="ECO:0000313" key="4">
    <source>
        <dbReference type="Proteomes" id="UP000057158"/>
    </source>
</evidence>
<dbReference type="EMBL" id="CP010802">
    <property type="protein sequence ID" value="ALC16434.1"/>
    <property type="molecule type" value="Genomic_DNA"/>
</dbReference>
<dbReference type="InterPro" id="IPR036116">
    <property type="entry name" value="FN3_sf"/>
</dbReference>
<name>A0A0M4D151_9BACT</name>
<feature type="domain" description="Fibronectin type-III" evidence="2">
    <location>
        <begin position="240"/>
        <end position="337"/>
    </location>
</feature>
<feature type="domain" description="Fibronectin type-III" evidence="2">
    <location>
        <begin position="44"/>
        <end position="140"/>
    </location>
</feature>
<protein>
    <recommendedName>
        <fullName evidence="2">Fibronectin type-III domain-containing protein</fullName>
    </recommendedName>
</protein>
<proteinExistence type="predicted"/>
<feature type="domain" description="Fibronectin type-III" evidence="2">
    <location>
        <begin position="141"/>
        <end position="237"/>
    </location>
</feature>
<keyword evidence="4" id="KW-1185">Reference proteome</keyword>
<dbReference type="PATRIC" id="fig|1603606.3.peg.1804"/>
<dbReference type="Proteomes" id="UP000057158">
    <property type="component" value="Chromosome"/>
</dbReference>
<dbReference type="PROSITE" id="PS50853">
    <property type="entry name" value="FN3"/>
    <property type="match status" value="3"/>
</dbReference>